<dbReference type="EMBL" id="JABRWJ010000007">
    <property type="protein sequence ID" value="NRF69767.1"/>
    <property type="molecule type" value="Genomic_DNA"/>
</dbReference>
<dbReference type="Proteomes" id="UP000737171">
    <property type="component" value="Unassembled WGS sequence"/>
</dbReference>
<comment type="caution">
    <text evidence="3">The sequence shown here is derived from an EMBL/GenBank/DDBJ whole genome shotgun (WGS) entry which is preliminary data.</text>
</comment>
<dbReference type="CDD" id="cd00093">
    <property type="entry name" value="HTH_XRE"/>
    <property type="match status" value="1"/>
</dbReference>
<reference evidence="3 4" key="1">
    <citation type="submission" date="2020-05" db="EMBL/GenBank/DDBJ databases">
        <title>Aquincola sp. isolate from soil.</title>
        <authorList>
            <person name="Han J."/>
            <person name="Kim D.-U."/>
        </authorList>
    </citation>
    <scope>NUCLEOTIDE SEQUENCE [LARGE SCALE GENOMIC DNA]</scope>
    <source>
        <strain evidence="3 4">S2</strain>
    </source>
</reference>
<evidence type="ECO:0000313" key="3">
    <source>
        <dbReference type="EMBL" id="NRF69767.1"/>
    </source>
</evidence>
<proteinExistence type="predicted"/>
<evidence type="ECO:0000256" key="1">
    <source>
        <dbReference type="ARBA" id="ARBA00023125"/>
    </source>
</evidence>
<evidence type="ECO:0000313" key="4">
    <source>
        <dbReference type="Proteomes" id="UP000737171"/>
    </source>
</evidence>
<dbReference type="SUPFAM" id="SSF51182">
    <property type="entry name" value="RmlC-like cupins"/>
    <property type="match status" value="1"/>
</dbReference>
<dbReference type="CDD" id="cd02209">
    <property type="entry name" value="cupin_XRE_C"/>
    <property type="match status" value="1"/>
</dbReference>
<accession>A0ABX2EM77</accession>
<dbReference type="InterPro" id="IPR001387">
    <property type="entry name" value="Cro/C1-type_HTH"/>
</dbReference>
<protein>
    <submittedName>
        <fullName evidence="3">Helix-turn-helix transcriptional regulator</fullName>
    </submittedName>
</protein>
<dbReference type="RefSeq" id="WP_173127362.1">
    <property type="nucleotide sequence ID" value="NZ_JABRWJ010000007.1"/>
</dbReference>
<dbReference type="Gene3D" id="2.60.120.10">
    <property type="entry name" value="Jelly Rolls"/>
    <property type="match status" value="1"/>
</dbReference>
<dbReference type="PANTHER" id="PTHR46797:SF10">
    <property type="entry name" value="BLR1115 PROTEIN"/>
    <property type="match status" value="1"/>
</dbReference>
<evidence type="ECO:0000259" key="2">
    <source>
        <dbReference type="PROSITE" id="PS50943"/>
    </source>
</evidence>
<name>A0ABX2EM77_9BURK</name>
<dbReference type="PROSITE" id="PS50943">
    <property type="entry name" value="HTH_CROC1"/>
    <property type="match status" value="1"/>
</dbReference>
<keyword evidence="1" id="KW-0238">DNA-binding</keyword>
<dbReference type="InterPro" id="IPR014710">
    <property type="entry name" value="RmlC-like_jellyroll"/>
</dbReference>
<dbReference type="SMART" id="SM00530">
    <property type="entry name" value="HTH_XRE"/>
    <property type="match status" value="1"/>
</dbReference>
<organism evidence="3 4">
    <name type="scientific">Pseudaquabacterium terrae</name>
    <dbReference type="NCBI Taxonomy" id="2732868"/>
    <lineage>
        <taxon>Bacteria</taxon>
        <taxon>Pseudomonadati</taxon>
        <taxon>Pseudomonadota</taxon>
        <taxon>Betaproteobacteria</taxon>
        <taxon>Burkholderiales</taxon>
        <taxon>Sphaerotilaceae</taxon>
        <taxon>Pseudaquabacterium</taxon>
    </lineage>
</organism>
<dbReference type="SUPFAM" id="SSF47413">
    <property type="entry name" value="lambda repressor-like DNA-binding domains"/>
    <property type="match status" value="1"/>
</dbReference>
<dbReference type="InterPro" id="IPR010982">
    <property type="entry name" value="Lambda_DNA-bd_dom_sf"/>
</dbReference>
<dbReference type="PANTHER" id="PTHR46797">
    <property type="entry name" value="HTH-TYPE TRANSCRIPTIONAL REGULATOR"/>
    <property type="match status" value="1"/>
</dbReference>
<feature type="domain" description="HTH cro/C1-type" evidence="2">
    <location>
        <begin position="19"/>
        <end position="73"/>
    </location>
</feature>
<dbReference type="Pfam" id="PF13560">
    <property type="entry name" value="HTH_31"/>
    <property type="match status" value="1"/>
</dbReference>
<gene>
    <name evidence="3" type="ORF">HLB44_22435</name>
</gene>
<sequence>MKDESPDDRDVHRRIARRVRDLRAERGQSLDALAAHCGVSRSMISLIERGEASPTAVVLEKLATGLGVMLADLFAAPHGEPTPLAPRREQAEWRDPQSGYLRRNLSPPAFPSPIQLVEVEFPAGARVAYESGPRDVAVHQQIWLIAGSLEITLGDAVHALAVGDCLAMRLDRPIVFANPGRQAARYLVAITAENHAPATRRTA</sequence>
<dbReference type="InterPro" id="IPR050807">
    <property type="entry name" value="TransReg_Diox_bact_type"/>
</dbReference>
<dbReference type="Gene3D" id="1.10.260.40">
    <property type="entry name" value="lambda repressor-like DNA-binding domains"/>
    <property type="match status" value="1"/>
</dbReference>
<keyword evidence="4" id="KW-1185">Reference proteome</keyword>
<dbReference type="InterPro" id="IPR011051">
    <property type="entry name" value="RmlC_Cupin_sf"/>
</dbReference>